<dbReference type="SUPFAM" id="SSF53383">
    <property type="entry name" value="PLP-dependent transferases"/>
    <property type="match status" value="1"/>
</dbReference>
<accession>A0A2K8KWI0</accession>
<name>A0A2K8KWI0_9GAMM</name>
<dbReference type="InterPro" id="IPR015421">
    <property type="entry name" value="PyrdxlP-dep_Trfase_major"/>
</dbReference>
<dbReference type="RefSeq" id="WP_100257339.1">
    <property type="nucleotide sequence ID" value="NZ_CP011797.1"/>
</dbReference>
<evidence type="ECO:0000313" key="5">
    <source>
        <dbReference type="EMBL" id="ATX77056.1"/>
    </source>
</evidence>
<dbReference type="EMBL" id="CP011797">
    <property type="protein sequence ID" value="ATX77056.1"/>
    <property type="molecule type" value="Genomic_DNA"/>
</dbReference>
<proteinExistence type="inferred from homology"/>
<organism evidence="5 6">
    <name type="scientific">Reinekea forsetii</name>
    <dbReference type="NCBI Taxonomy" id="1336806"/>
    <lineage>
        <taxon>Bacteria</taxon>
        <taxon>Pseudomonadati</taxon>
        <taxon>Pseudomonadota</taxon>
        <taxon>Gammaproteobacteria</taxon>
        <taxon>Oceanospirillales</taxon>
        <taxon>Saccharospirillaceae</taxon>
        <taxon>Reinekea</taxon>
    </lineage>
</organism>
<dbReference type="InterPro" id="IPR000653">
    <property type="entry name" value="DegT/StrS_aminotransferase"/>
</dbReference>
<dbReference type="GO" id="GO:0030170">
    <property type="term" value="F:pyridoxal phosphate binding"/>
    <property type="evidence" value="ECO:0007669"/>
    <property type="project" value="TreeGrafter"/>
</dbReference>
<dbReference type="GO" id="GO:0008483">
    <property type="term" value="F:transaminase activity"/>
    <property type="evidence" value="ECO:0007669"/>
    <property type="project" value="TreeGrafter"/>
</dbReference>
<dbReference type="PANTHER" id="PTHR30244">
    <property type="entry name" value="TRANSAMINASE"/>
    <property type="match status" value="1"/>
</dbReference>
<gene>
    <name evidence="5" type="ORF">REIFOR_01919</name>
</gene>
<keyword evidence="6" id="KW-1185">Reference proteome</keyword>
<dbReference type="InterPro" id="IPR015424">
    <property type="entry name" value="PyrdxlP-dep_Trfase"/>
</dbReference>
<feature type="active site" description="Proton acceptor" evidence="2">
    <location>
        <position position="192"/>
    </location>
</feature>
<dbReference type="CDD" id="cd00616">
    <property type="entry name" value="AHBA_syn"/>
    <property type="match status" value="1"/>
</dbReference>
<dbReference type="AlphaFoldDB" id="A0A2K8KWI0"/>
<comment type="similarity">
    <text evidence="4">Belongs to the DegT/DnrJ/EryC1 family.</text>
</comment>
<dbReference type="Pfam" id="PF01041">
    <property type="entry name" value="DegT_DnrJ_EryC1"/>
    <property type="match status" value="1"/>
</dbReference>
<dbReference type="PIRSF" id="PIRSF000390">
    <property type="entry name" value="PLP_StrS"/>
    <property type="match status" value="1"/>
</dbReference>
<feature type="modified residue" description="N6-(pyridoxal phosphate)lysine" evidence="3">
    <location>
        <position position="192"/>
    </location>
</feature>
<dbReference type="PANTHER" id="PTHR30244:SF36">
    <property type="entry name" value="3-OXO-GLUCOSE-6-PHOSPHATE:GLUTAMATE AMINOTRANSFERASE"/>
    <property type="match status" value="1"/>
</dbReference>
<reference evidence="5 6" key="1">
    <citation type="journal article" date="2017" name="Environ. Microbiol.">
        <title>Genomic and physiological analyses of 'Reinekea forsetii' reveal a versatile opportunistic lifestyle during spring algae blooms.</title>
        <authorList>
            <person name="Avci B."/>
            <person name="Hahnke R.L."/>
            <person name="Chafee M."/>
            <person name="Fischer T."/>
            <person name="Gruber-Vodicka H."/>
            <person name="Tegetmeyer H.E."/>
            <person name="Harder J."/>
            <person name="Fuchs B.M."/>
            <person name="Amann R.I."/>
            <person name="Teeling H."/>
        </authorList>
    </citation>
    <scope>NUCLEOTIDE SEQUENCE [LARGE SCALE GENOMIC DNA]</scope>
    <source>
        <strain evidence="5 6">Hel1_31_D35</strain>
    </source>
</reference>
<evidence type="ECO:0000256" key="1">
    <source>
        <dbReference type="ARBA" id="ARBA00022898"/>
    </source>
</evidence>
<evidence type="ECO:0000256" key="2">
    <source>
        <dbReference type="PIRSR" id="PIRSR000390-1"/>
    </source>
</evidence>
<evidence type="ECO:0000313" key="6">
    <source>
        <dbReference type="Proteomes" id="UP000229757"/>
    </source>
</evidence>
<evidence type="ECO:0000256" key="4">
    <source>
        <dbReference type="RuleBase" id="RU004508"/>
    </source>
</evidence>
<dbReference type="Proteomes" id="UP000229757">
    <property type="component" value="Chromosome"/>
</dbReference>
<keyword evidence="1 3" id="KW-0663">Pyridoxal phosphate</keyword>
<evidence type="ECO:0000256" key="3">
    <source>
        <dbReference type="PIRSR" id="PIRSR000390-2"/>
    </source>
</evidence>
<dbReference type="KEGG" id="rfo:REIFOR_01919"/>
<dbReference type="OrthoDB" id="9804264at2"/>
<dbReference type="GO" id="GO:0000271">
    <property type="term" value="P:polysaccharide biosynthetic process"/>
    <property type="evidence" value="ECO:0007669"/>
    <property type="project" value="TreeGrafter"/>
</dbReference>
<protein>
    <submittedName>
        <fullName evidence="5">Glutamine--scyllo-inositol transaminase</fullName>
    </submittedName>
</protein>
<sequence length="377" mass="41447">MTISFFNYVERYKSLPDRLPELIEAHCAKGQFILKDSVVSFEKAIAEYLQLHNSTQKAVHCAAVSSASMGMVIALKALGIGPGDEVITPAYSYVSTASAIVSVGATPIFVDVNKNDFMLNSETVLCKITSRTKAVIAVHLYRQVMDVAALKSKLPASISIVEDSATCLGGSVNGTPTGLIGDVGVYSFFPAKPLGGLGDAGMLVTHDKLLHRKCAMYRNHGQDGQVRFTHFVLGYNSRMDDINAAYLMQKLTKLEEQNQRRNAIVEQYDAVIDRLGWRRQQSDISLGDVKNVPYSYVLLTESPQALADHLRREGIESKRGFPDPLPDQPAFADWRKIDDDFPNSQTIAQQAIALPIYPELTDTQVESVVIALQSYKG</sequence>
<dbReference type="Gene3D" id="3.40.640.10">
    <property type="entry name" value="Type I PLP-dependent aspartate aminotransferase-like (Major domain)"/>
    <property type="match status" value="1"/>
</dbReference>